<keyword evidence="6 8" id="KW-0472">Membrane</keyword>
<feature type="transmembrane region" description="Helical" evidence="8">
    <location>
        <begin position="328"/>
        <end position="347"/>
    </location>
</feature>
<sequence>MTGRQKTVLAVLLGAQFIVSADFSILNVAIPVIGKDLGFALADFQWIATAFALTSASFTLVFGNVADRLGRRRMLLTGMGLLVAASLLGGLAGSPAVLLTARVVQGLATGIVIPAAMSLLTTSFPEGPLRDRALGLNGALLSAGFTIGAVLGGVLTGVVSWRWAFLINVPVGVAVLVLVPMVVAESRAERGGRPDVPGAVTVSLGLAALIYGISTLGAKGWGNAPGLAAMAVGVVLLAVFVAVEMRVEQPLAPLRFLSRPTVSWGNLGGLATFTMETAAIFLMTLYLQETLGYSALAAGLVFALTGVTALLGGVAAPRLIARFGSRNVLPAGLLVQGLSTAALFFVGHGHGSVALVIAATSIGGFGHMVAVVSYMVTATSGLADDEQGLATGLTSMTQQVGITAGIPVLSAIANSRIHALKTHEAAADAVLGGVTLAVLIDAALTVTGALLVFALLRRARPRTEHRPA</sequence>
<feature type="transmembrane region" description="Helical" evidence="8">
    <location>
        <begin position="44"/>
        <end position="63"/>
    </location>
</feature>
<dbReference type="PROSITE" id="PS50850">
    <property type="entry name" value="MFS"/>
    <property type="match status" value="1"/>
</dbReference>
<keyword evidence="2" id="KW-0813">Transport</keyword>
<feature type="transmembrane region" description="Helical" evidence="8">
    <location>
        <begin position="353"/>
        <end position="376"/>
    </location>
</feature>
<feature type="transmembrane region" description="Helical" evidence="8">
    <location>
        <begin position="196"/>
        <end position="218"/>
    </location>
</feature>
<feature type="domain" description="Major facilitator superfamily (MFS) profile" evidence="9">
    <location>
        <begin position="8"/>
        <end position="460"/>
    </location>
</feature>
<feature type="transmembrane region" description="Helical" evidence="8">
    <location>
        <begin position="134"/>
        <end position="155"/>
    </location>
</feature>
<organism evidence="10 11">
    <name type="scientific">Actinacidiphila acididurans</name>
    <dbReference type="NCBI Taxonomy" id="2784346"/>
    <lineage>
        <taxon>Bacteria</taxon>
        <taxon>Bacillati</taxon>
        <taxon>Actinomycetota</taxon>
        <taxon>Actinomycetes</taxon>
        <taxon>Kitasatosporales</taxon>
        <taxon>Streptomycetaceae</taxon>
        <taxon>Actinacidiphila</taxon>
    </lineage>
</organism>
<protein>
    <submittedName>
        <fullName evidence="10">MFS transporter</fullName>
    </submittedName>
</protein>
<dbReference type="Gene3D" id="1.20.1250.20">
    <property type="entry name" value="MFS general substrate transporter like domains"/>
    <property type="match status" value="1"/>
</dbReference>
<dbReference type="CDD" id="cd17321">
    <property type="entry name" value="MFS_MMR_MDR_like"/>
    <property type="match status" value="1"/>
</dbReference>
<accession>A0ABS2TU36</accession>
<dbReference type="PANTHER" id="PTHR42718">
    <property type="entry name" value="MAJOR FACILITATOR SUPERFAMILY MULTIDRUG TRANSPORTER MFSC"/>
    <property type="match status" value="1"/>
</dbReference>
<evidence type="ECO:0000256" key="1">
    <source>
        <dbReference type="ARBA" id="ARBA00004651"/>
    </source>
</evidence>
<gene>
    <name evidence="10" type="ORF">ITX44_17665</name>
</gene>
<evidence type="ECO:0000256" key="2">
    <source>
        <dbReference type="ARBA" id="ARBA00022448"/>
    </source>
</evidence>
<dbReference type="PANTHER" id="PTHR42718:SF46">
    <property type="entry name" value="BLR6921 PROTEIN"/>
    <property type="match status" value="1"/>
</dbReference>
<feature type="transmembrane region" description="Helical" evidence="8">
    <location>
        <begin position="293"/>
        <end position="316"/>
    </location>
</feature>
<comment type="subcellular location">
    <subcellularLocation>
        <location evidence="1">Cell membrane</location>
        <topology evidence="1">Multi-pass membrane protein</topology>
    </subcellularLocation>
</comment>
<feature type="transmembrane region" description="Helical" evidence="8">
    <location>
        <begin position="161"/>
        <end position="184"/>
    </location>
</feature>
<dbReference type="InterPro" id="IPR020846">
    <property type="entry name" value="MFS_dom"/>
</dbReference>
<evidence type="ECO:0000256" key="7">
    <source>
        <dbReference type="ARBA" id="ARBA00023251"/>
    </source>
</evidence>
<name>A0ABS2TU36_9ACTN</name>
<reference evidence="10 11" key="1">
    <citation type="submission" date="2021-01" db="EMBL/GenBank/DDBJ databases">
        <title>Streptomyces acididurans sp. nov., isolated from a peat swamp forest soil.</title>
        <authorList>
            <person name="Chantavorakit T."/>
            <person name="Duangmal K."/>
        </authorList>
    </citation>
    <scope>NUCLEOTIDE SEQUENCE [LARGE SCALE GENOMIC DNA]</scope>
    <source>
        <strain evidence="10 11">KK5PA1</strain>
    </source>
</reference>
<keyword evidence="5 8" id="KW-1133">Transmembrane helix</keyword>
<evidence type="ECO:0000256" key="4">
    <source>
        <dbReference type="ARBA" id="ARBA00022692"/>
    </source>
</evidence>
<dbReference type="PRINTS" id="PR01036">
    <property type="entry name" value="TCRTETB"/>
</dbReference>
<dbReference type="Pfam" id="PF07690">
    <property type="entry name" value="MFS_1"/>
    <property type="match status" value="1"/>
</dbReference>
<feature type="transmembrane region" description="Helical" evidence="8">
    <location>
        <begin position="75"/>
        <end position="97"/>
    </location>
</feature>
<dbReference type="Proteomes" id="UP000749040">
    <property type="component" value="Unassembled WGS sequence"/>
</dbReference>
<evidence type="ECO:0000256" key="6">
    <source>
        <dbReference type="ARBA" id="ARBA00023136"/>
    </source>
</evidence>
<evidence type="ECO:0000313" key="11">
    <source>
        <dbReference type="Proteomes" id="UP000749040"/>
    </source>
</evidence>
<feature type="transmembrane region" description="Helical" evidence="8">
    <location>
        <begin position="264"/>
        <end position="287"/>
    </location>
</feature>
<dbReference type="EMBL" id="JADKYB010000008">
    <property type="protein sequence ID" value="MBM9506347.1"/>
    <property type="molecule type" value="Genomic_DNA"/>
</dbReference>
<evidence type="ECO:0000256" key="8">
    <source>
        <dbReference type="SAM" id="Phobius"/>
    </source>
</evidence>
<keyword evidence="7" id="KW-0046">Antibiotic resistance</keyword>
<feature type="transmembrane region" description="Helical" evidence="8">
    <location>
        <begin position="103"/>
        <end position="122"/>
    </location>
</feature>
<evidence type="ECO:0000256" key="5">
    <source>
        <dbReference type="ARBA" id="ARBA00022989"/>
    </source>
</evidence>
<dbReference type="SUPFAM" id="SSF103473">
    <property type="entry name" value="MFS general substrate transporter"/>
    <property type="match status" value="1"/>
</dbReference>
<proteinExistence type="predicted"/>
<feature type="transmembrane region" description="Helical" evidence="8">
    <location>
        <begin position="224"/>
        <end position="243"/>
    </location>
</feature>
<evidence type="ECO:0000313" key="10">
    <source>
        <dbReference type="EMBL" id="MBM9506347.1"/>
    </source>
</evidence>
<feature type="transmembrane region" description="Helical" evidence="8">
    <location>
        <begin position="429"/>
        <end position="456"/>
    </location>
</feature>
<keyword evidence="4 8" id="KW-0812">Transmembrane</keyword>
<keyword evidence="11" id="KW-1185">Reference proteome</keyword>
<evidence type="ECO:0000256" key="3">
    <source>
        <dbReference type="ARBA" id="ARBA00022475"/>
    </source>
</evidence>
<dbReference type="Gene3D" id="1.20.1720.10">
    <property type="entry name" value="Multidrug resistance protein D"/>
    <property type="match status" value="1"/>
</dbReference>
<keyword evidence="3" id="KW-1003">Cell membrane</keyword>
<dbReference type="InterPro" id="IPR011701">
    <property type="entry name" value="MFS"/>
</dbReference>
<comment type="caution">
    <text evidence="10">The sequence shown here is derived from an EMBL/GenBank/DDBJ whole genome shotgun (WGS) entry which is preliminary data.</text>
</comment>
<dbReference type="InterPro" id="IPR036259">
    <property type="entry name" value="MFS_trans_sf"/>
</dbReference>
<evidence type="ECO:0000259" key="9">
    <source>
        <dbReference type="PROSITE" id="PS50850"/>
    </source>
</evidence>